<comment type="function">
    <text evidence="2">Catalyzes the phosphorylation of D-fructose 6-phosphate to fructose 1,6-bisphosphate by ATP, the first committing step of glycolysis.</text>
</comment>
<dbReference type="Gene3D" id="3.40.50.450">
    <property type="match status" value="1"/>
</dbReference>
<name>A0AB73TLR9_ENTFC</name>
<comment type="catalytic activity">
    <reaction evidence="15">
        <text>beta-D-fructose 6-phosphate + ATP = beta-D-fructose 1,6-bisphosphate + ADP + H(+)</text>
        <dbReference type="Rhea" id="RHEA:16109"/>
        <dbReference type="ChEBI" id="CHEBI:15378"/>
        <dbReference type="ChEBI" id="CHEBI:30616"/>
        <dbReference type="ChEBI" id="CHEBI:32966"/>
        <dbReference type="ChEBI" id="CHEBI:57634"/>
        <dbReference type="ChEBI" id="CHEBI:456216"/>
        <dbReference type="EC" id="2.7.1.11"/>
    </reaction>
</comment>
<dbReference type="InterPro" id="IPR022953">
    <property type="entry name" value="ATP_PFK"/>
</dbReference>
<dbReference type="InterPro" id="IPR035966">
    <property type="entry name" value="PKF_sf"/>
</dbReference>
<evidence type="ECO:0000313" key="18">
    <source>
        <dbReference type="Proteomes" id="UP000249070"/>
    </source>
</evidence>
<dbReference type="GO" id="GO:0016208">
    <property type="term" value="F:AMP binding"/>
    <property type="evidence" value="ECO:0007669"/>
    <property type="project" value="TreeGrafter"/>
</dbReference>
<keyword evidence="12" id="KW-0460">Magnesium</keyword>
<dbReference type="PANTHER" id="PTHR13697">
    <property type="entry name" value="PHOSPHOFRUCTOKINASE"/>
    <property type="match status" value="1"/>
</dbReference>
<dbReference type="EMBL" id="QHGU01000141">
    <property type="protein sequence ID" value="PZM52928.1"/>
    <property type="molecule type" value="Genomic_DNA"/>
</dbReference>
<keyword evidence="6" id="KW-0963">Cytoplasm</keyword>
<dbReference type="RefSeq" id="WP_060804892.1">
    <property type="nucleotide sequence ID" value="NZ_CANNSD010000001.1"/>
</dbReference>
<proteinExistence type="inferred from homology"/>
<evidence type="ECO:0000256" key="14">
    <source>
        <dbReference type="ARBA" id="ARBA00038478"/>
    </source>
</evidence>
<evidence type="ECO:0000256" key="1">
    <source>
        <dbReference type="ARBA" id="ARBA00001946"/>
    </source>
</evidence>
<feature type="domain" description="Phosphofructokinase" evidence="16">
    <location>
        <begin position="2"/>
        <end position="266"/>
    </location>
</feature>
<evidence type="ECO:0000256" key="4">
    <source>
        <dbReference type="ARBA" id="ARBA00004679"/>
    </source>
</evidence>
<dbReference type="Pfam" id="PF00365">
    <property type="entry name" value="PFK"/>
    <property type="match status" value="1"/>
</dbReference>
<dbReference type="GO" id="GO:0006002">
    <property type="term" value="P:fructose 6-phosphate metabolic process"/>
    <property type="evidence" value="ECO:0007669"/>
    <property type="project" value="InterPro"/>
</dbReference>
<evidence type="ECO:0000256" key="6">
    <source>
        <dbReference type="ARBA" id="ARBA00022490"/>
    </source>
</evidence>
<evidence type="ECO:0000256" key="5">
    <source>
        <dbReference type="ARBA" id="ARBA00012055"/>
    </source>
</evidence>
<comment type="pathway">
    <text evidence="4">Carbohydrate degradation; glycolysis; D-glyceraldehyde 3-phosphate and glycerone phosphate from D-glucose: step 3/4.</text>
</comment>
<evidence type="ECO:0000256" key="2">
    <source>
        <dbReference type="ARBA" id="ARBA00002659"/>
    </source>
</evidence>
<evidence type="ECO:0000256" key="15">
    <source>
        <dbReference type="ARBA" id="ARBA00048070"/>
    </source>
</evidence>
<evidence type="ECO:0000256" key="8">
    <source>
        <dbReference type="ARBA" id="ARBA00022723"/>
    </source>
</evidence>
<keyword evidence="7" id="KW-0808">Transferase</keyword>
<dbReference type="Gene3D" id="3.40.50.460">
    <property type="entry name" value="Phosphofructokinase domain"/>
    <property type="match status" value="1"/>
</dbReference>
<accession>A0AB73TLR9</accession>
<dbReference type="InterPro" id="IPR000023">
    <property type="entry name" value="Phosphofructokinase_dom"/>
</dbReference>
<dbReference type="PRINTS" id="PR00476">
    <property type="entry name" value="PHFRCTKINASE"/>
</dbReference>
<protein>
    <recommendedName>
        <fullName evidence="5">6-phosphofructokinase</fullName>
        <ecNumber evidence="5">2.7.1.11</ecNumber>
    </recommendedName>
</protein>
<dbReference type="EC" id="2.7.1.11" evidence="5"/>
<organism evidence="17 18">
    <name type="scientific">Enterococcus faecium</name>
    <name type="common">Streptococcus faecium</name>
    <dbReference type="NCBI Taxonomy" id="1352"/>
    <lineage>
        <taxon>Bacteria</taxon>
        <taxon>Bacillati</taxon>
        <taxon>Bacillota</taxon>
        <taxon>Bacilli</taxon>
        <taxon>Lactobacillales</taxon>
        <taxon>Enterococcaceae</taxon>
        <taxon>Enterococcus</taxon>
    </lineage>
</organism>
<dbReference type="AlphaFoldDB" id="A0AB73TLR9"/>
<dbReference type="GO" id="GO:0048029">
    <property type="term" value="F:monosaccharide binding"/>
    <property type="evidence" value="ECO:0007669"/>
    <property type="project" value="TreeGrafter"/>
</dbReference>
<dbReference type="GO" id="GO:0005945">
    <property type="term" value="C:6-phosphofructokinase complex"/>
    <property type="evidence" value="ECO:0007669"/>
    <property type="project" value="TreeGrafter"/>
</dbReference>
<evidence type="ECO:0000256" key="7">
    <source>
        <dbReference type="ARBA" id="ARBA00022679"/>
    </source>
</evidence>
<keyword evidence="13" id="KW-0324">Glycolysis</keyword>
<sequence length="289" mass="32258">MKIAVICSGGDSPGMNSALLAIKKTIDSEPDSEVVFFKNGYAGIFKECIASVSLKEVEVFKAGTLIGTARFEKMRDLESRKIIIENLNKMEIDNLIVIGGNGSLKGAELLKNESELQVSVIPGTIDNDFPNTDYTLGFDSALNTIIRSIDDLTSTANAHDRIIIMEVMGRGCFALPEYASIANNTYWVERDDKEYLHLICKKFESEFYSPILLLPEGISNKQKIIEFITKNLPKETKYLNLAYLQRGSSPTFYDRYIGYLWGQLAAKELIEGKSGILSQKNGNIMLIPW</sequence>
<keyword evidence="11" id="KW-0067">ATP-binding</keyword>
<dbReference type="GO" id="GO:0046872">
    <property type="term" value="F:metal ion binding"/>
    <property type="evidence" value="ECO:0007669"/>
    <property type="project" value="UniProtKB-KW"/>
</dbReference>
<dbReference type="GO" id="GO:0061621">
    <property type="term" value="P:canonical glycolysis"/>
    <property type="evidence" value="ECO:0007669"/>
    <property type="project" value="TreeGrafter"/>
</dbReference>
<comment type="cofactor">
    <cofactor evidence="1">
        <name>Mg(2+)</name>
        <dbReference type="ChEBI" id="CHEBI:18420"/>
    </cofactor>
</comment>
<evidence type="ECO:0000256" key="10">
    <source>
        <dbReference type="ARBA" id="ARBA00022777"/>
    </source>
</evidence>
<dbReference type="SUPFAM" id="SSF53784">
    <property type="entry name" value="Phosphofructokinase"/>
    <property type="match status" value="1"/>
</dbReference>
<comment type="similarity">
    <text evidence="14">Belongs to the phosphofructokinase type A (PFKA) family.</text>
</comment>
<dbReference type="GO" id="GO:0042802">
    <property type="term" value="F:identical protein binding"/>
    <property type="evidence" value="ECO:0007669"/>
    <property type="project" value="TreeGrafter"/>
</dbReference>
<keyword evidence="10" id="KW-0418">Kinase</keyword>
<gene>
    <name evidence="17" type="ORF">DKP91_14720</name>
</gene>
<dbReference type="PIRSF" id="PIRSF000532">
    <property type="entry name" value="ATP_PFK_prok"/>
    <property type="match status" value="1"/>
</dbReference>
<keyword evidence="9" id="KW-0547">Nucleotide-binding</keyword>
<comment type="subcellular location">
    <subcellularLocation>
        <location evidence="3">Cytoplasm</location>
    </subcellularLocation>
</comment>
<dbReference type="InterPro" id="IPR012003">
    <property type="entry name" value="ATP_PFK_prok-type"/>
</dbReference>
<comment type="caution">
    <text evidence="17">The sequence shown here is derived from an EMBL/GenBank/DDBJ whole genome shotgun (WGS) entry which is preliminary data.</text>
</comment>
<evidence type="ECO:0000256" key="12">
    <source>
        <dbReference type="ARBA" id="ARBA00022842"/>
    </source>
</evidence>
<evidence type="ECO:0000256" key="11">
    <source>
        <dbReference type="ARBA" id="ARBA00022840"/>
    </source>
</evidence>
<dbReference type="GO" id="GO:0003872">
    <property type="term" value="F:6-phosphofructokinase activity"/>
    <property type="evidence" value="ECO:0007669"/>
    <property type="project" value="UniProtKB-EC"/>
</dbReference>
<dbReference type="GO" id="GO:0070095">
    <property type="term" value="F:fructose-6-phosphate binding"/>
    <property type="evidence" value="ECO:0007669"/>
    <property type="project" value="TreeGrafter"/>
</dbReference>
<dbReference type="GO" id="GO:0030388">
    <property type="term" value="P:fructose 1,6-bisphosphate metabolic process"/>
    <property type="evidence" value="ECO:0007669"/>
    <property type="project" value="TreeGrafter"/>
</dbReference>
<evidence type="ECO:0000256" key="13">
    <source>
        <dbReference type="ARBA" id="ARBA00023152"/>
    </source>
</evidence>
<evidence type="ECO:0000313" key="17">
    <source>
        <dbReference type="EMBL" id="PZM52928.1"/>
    </source>
</evidence>
<keyword evidence="8" id="KW-0479">Metal-binding</keyword>
<dbReference type="Proteomes" id="UP000249070">
    <property type="component" value="Unassembled WGS sequence"/>
</dbReference>
<evidence type="ECO:0000256" key="9">
    <source>
        <dbReference type="ARBA" id="ARBA00022741"/>
    </source>
</evidence>
<dbReference type="PANTHER" id="PTHR13697:SF4">
    <property type="entry name" value="ATP-DEPENDENT 6-PHOSPHOFRUCTOKINASE"/>
    <property type="match status" value="1"/>
</dbReference>
<evidence type="ECO:0000259" key="16">
    <source>
        <dbReference type="Pfam" id="PF00365"/>
    </source>
</evidence>
<reference evidence="17 18" key="1">
    <citation type="submission" date="2018-05" db="EMBL/GenBank/DDBJ databases">
        <title>Vancomycin-resistant Enterococcus faecium strain from Chelyabinsk, Russia.</title>
        <authorList>
            <person name="Gostev V."/>
            <person name="Goncharov A."/>
            <person name="Kolodzhieva V."/>
            <person name="Suvorov A."/>
            <person name="Sidorenko S."/>
            <person name="Zueva L."/>
        </authorList>
    </citation>
    <scope>NUCLEOTIDE SEQUENCE [LARGE SCALE GENOMIC DNA]</scope>
    <source>
        <strain evidence="17 18">20</strain>
    </source>
</reference>
<evidence type="ECO:0000256" key="3">
    <source>
        <dbReference type="ARBA" id="ARBA00004496"/>
    </source>
</evidence>
<dbReference type="GO" id="GO:0005524">
    <property type="term" value="F:ATP binding"/>
    <property type="evidence" value="ECO:0007669"/>
    <property type="project" value="UniProtKB-KW"/>
</dbReference>